<sequence>MTLRFPHNSAPQASSGLKGVVSGVGRCWLCMMTVHERGINLTARTQSNDWADDEFGEADFGDARLTQRLAVLARKISQDTSEFNLTHLPATEGLGLGTGGNRHGFMIHSQLAVSPEGLPLGVLGMKTWVRAAEESGKRTKRKKLPIADKESVKWRAGHERLVALEAHCKDTHIVGISDREGDIYDVFMAQRIEGVDSLVRAAWNRRVEHEEQYLWQTVLGTPVPGETDLLVPASANTRKPARTARLALRCTKVRLRACICG</sequence>
<dbReference type="RefSeq" id="WP_011809249.1">
    <property type="nucleotide sequence ID" value="NC_008786.1"/>
</dbReference>
<dbReference type="PANTHER" id="PTHR37319:SF1">
    <property type="entry name" value="TRANSPOSASE TN5 DIMERISATION DOMAIN-CONTAINING PROTEIN"/>
    <property type="match status" value="1"/>
</dbReference>
<dbReference type="PANTHER" id="PTHR37319">
    <property type="entry name" value="TRANSPOSASE"/>
    <property type="match status" value="1"/>
</dbReference>
<protein>
    <recommendedName>
        <fullName evidence="1">Transposase Tn5-like N-terminal domain-containing protein</fullName>
    </recommendedName>
</protein>
<accession>A1WHY5</accession>
<proteinExistence type="predicted"/>
<dbReference type="STRING" id="391735.Veis_1482"/>
<dbReference type="AlphaFoldDB" id="A1WHY5"/>
<dbReference type="KEGG" id="vei:Veis_1482"/>
<dbReference type="Proteomes" id="UP000000374">
    <property type="component" value="Chromosome"/>
</dbReference>
<dbReference type="HOGENOM" id="CLU_045115_0_0_4"/>
<dbReference type="eggNOG" id="COG3385">
    <property type="taxonomic scope" value="Bacteria"/>
</dbReference>
<dbReference type="Gene3D" id="3.90.350.10">
    <property type="entry name" value="Transposase Inhibitor Protein From Tn5, Chain A, domain 1"/>
    <property type="match status" value="1"/>
</dbReference>
<dbReference type="EMBL" id="CP000542">
    <property type="protein sequence ID" value="ABM57242.1"/>
    <property type="molecule type" value="Genomic_DNA"/>
</dbReference>
<dbReference type="Pfam" id="PF14706">
    <property type="entry name" value="Tnp_DNA_bind"/>
    <property type="match status" value="1"/>
</dbReference>
<keyword evidence="3" id="KW-1185">Reference proteome</keyword>
<evidence type="ECO:0000313" key="2">
    <source>
        <dbReference type="EMBL" id="ABM57242.1"/>
    </source>
</evidence>
<dbReference type="SUPFAM" id="SSF53098">
    <property type="entry name" value="Ribonuclease H-like"/>
    <property type="match status" value="1"/>
</dbReference>
<dbReference type="InterPro" id="IPR014735">
    <property type="entry name" value="Transposase_Tn5-like_N"/>
</dbReference>
<dbReference type="InterPro" id="IPR012337">
    <property type="entry name" value="RNaseH-like_sf"/>
</dbReference>
<name>A1WHY5_VEREI</name>
<gene>
    <name evidence="2" type="ordered locus">Veis_1482</name>
</gene>
<evidence type="ECO:0000259" key="1">
    <source>
        <dbReference type="Pfam" id="PF14706"/>
    </source>
</evidence>
<organism evidence="2 3">
    <name type="scientific">Verminephrobacter eiseniae (strain EF01-2)</name>
    <dbReference type="NCBI Taxonomy" id="391735"/>
    <lineage>
        <taxon>Bacteria</taxon>
        <taxon>Pseudomonadati</taxon>
        <taxon>Pseudomonadota</taxon>
        <taxon>Betaproteobacteria</taxon>
        <taxon>Burkholderiales</taxon>
        <taxon>Comamonadaceae</taxon>
        <taxon>Verminephrobacter</taxon>
    </lineage>
</organism>
<dbReference type="GeneID" id="76460105"/>
<dbReference type="InterPro" id="IPR047768">
    <property type="entry name" value="Tn5p-like"/>
</dbReference>
<feature type="domain" description="Transposase Tn5-like N-terminal" evidence="1">
    <location>
        <begin position="48"/>
        <end position="80"/>
    </location>
</feature>
<evidence type="ECO:0000313" key="3">
    <source>
        <dbReference type="Proteomes" id="UP000000374"/>
    </source>
</evidence>
<reference evidence="3" key="1">
    <citation type="submission" date="2006-12" db="EMBL/GenBank/DDBJ databases">
        <title>Complete sequence of chromosome 1 of Verminephrobacter eiseniae EF01-2.</title>
        <authorList>
            <person name="Copeland A."/>
            <person name="Lucas S."/>
            <person name="Lapidus A."/>
            <person name="Barry K."/>
            <person name="Detter J.C."/>
            <person name="Glavina del Rio T."/>
            <person name="Dalin E."/>
            <person name="Tice H."/>
            <person name="Pitluck S."/>
            <person name="Chertkov O."/>
            <person name="Brettin T."/>
            <person name="Bruce D."/>
            <person name="Han C."/>
            <person name="Tapia R."/>
            <person name="Gilna P."/>
            <person name="Schmutz J."/>
            <person name="Larimer F."/>
            <person name="Land M."/>
            <person name="Hauser L."/>
            <person name="Kyrpides N."/>
            <person name="Kim E."/>
            <person name="Stahl D."/>
            <person name="Richardson P."/>
        </authorList>
    </citation>
    <scope>NUCLEOTIDE SEQUENCE [LARGE SCALE GENOMIC DNA]</scope>
    <source>
        <strain evidence="3">EF01-2</strain>
    </source>
</reference>